<feature type="domain" description="Oxidoreductase molybdopterin-binding" evidence="1">
    <location>
        <begin position="61"/>
        <end position="148"/>
    </location>
</feature>
<gene>
    <name evidence="2" type="ORF">NA56DRAFT_673117</name>
</gene>
<evidence type="ECO:0000313" key="3">
    <source>
        <dbReference type="Proteomes" id="UP000235672"/>
    </source>
</evidence>
<dbReference type="InterPro" id="IPR014756">
    <property type="entry name" value="Ig_E-set"/>
</dbReference>
<sequence length="276" mass="30801">MGGAIIDTDLYSIIVDGLVRRPFTLPLANLKKFPSTTITAFHECYGSPLKPPTENLWRIGNPHSEAQYVWSDGLDSGDFAGISADRYQKDLPIAKALSPEVLLAYEMNGEPLTRSRGGPVRLIVPGWFGTNMTKWLCRLSLQADRAPGPFTTTFYNEKDPNDSRRMRPVWMVEPNSMIVSPPSGAQLESPLVEVRGWAWSNDGIQSVQICVDDNQTWLDADVESRHEFNWQKFSTVVTLSLGSHRLTARATCTSGLEQPLSGRRNHVHTIDYSVLP</sequence>
<accession>A0A2J6PS02</accession>
<dbReference type="PANTHER" id="PTHR19372">
    <property type="entry name" value="SULFITE REDUCTASE"/>
    <property type="match status" value="1"/>
</dbReference>
<dbReference type="InterPro" id="IPR000572">
    <property type="entry name" value="OxRdtase_Mopterin-bd_dom"/>
</dbReference>
<dbReference type="GO" id="GO:0020037">
    <property type="term" value="F:heme binding"/>
    <property type="evidence" value="ECO:0007669"/>
    <property type="project" value="TreeGrafter"/>
</dbReference>
<dbReference type="SUPFAM" id="SSF56524">
    <property type="entry name" value="Oxidoreductase molybdopterin-binding domain"/>
    <property type="match status" value="1"/>
</dbReference>
<dbReference type="STRING" id="1745343.A0A2J6PS02"/>
<dbReference type="AlphaFoldDB" id="A0A2J6PS02"/>
<dbReference type="SUPFAM" id="SSF81296">
    <property type="entry name" value="E set domains"/>
    <property type="match status" value="1"/>
</dbReference>
<dbReference type="GO" id="GO:0043546">
    <property type="term" value="F:molybdopterin cofactor binding"/>
    <property type="evidence" value="ECO:0007669"/>
    <property type="project" value="TreeGrafter"/>
</dbReference>
<dbReference type="EMBL" id="KZ613503">
    <property type="protein sequence ID" value="PMD16810.1"/>
    <property type="molecule type" value="Genomic_DNA"/>
</dbReference>
<dbReference type="Gene3D" id="3.90.420.10">
    <property type="entry name" value="Oxidoreductase, molybdopterin-binding domain"/>
    <property type="match status" value="1"/>
</dbReference>
<dbReference type="InterPro" id="IPR008335">
    <property type="entry name" value="Mopterin_OxRdtase_euk"/>
</dbReference>
<proteinExistence type="predicted"/>
<dbReference type="Pfam" id="PF00174">
    <property type="entry name" value="Oxidored_molyb"/>
    <property type="match status" value="2"/>
</dbReference>
<keyword evidence="3" id="KW-1185">Reference proteome</keyword>
<organism evidence="2 3">
    <name type="scientific">Hyaloscypha hepaticicola</name>
    <dbReference type="NCBI Taxonomy" id="2082293"/>
    <lineage>
        <taxon>Eukaryota</taxon>
        <taxon>Fungi</taxon>
        <taxon>Dikarya</taxon>
        <taxon>Ascomycota</taxon>
        <taxon>Pezizomycotina</taxon>
        <taxon>Leotiomycetes</taxon>
        <taxon>Helotiales</taxon>
        <taxon>Hyaloscyphaceae</taxon>
        <taxon>Hyaloscypha</taxon>
    </lineage>
</organism>
<dbReference type="Proteomes" id="UP000235672">
    <property type="component" value="Unassembled WGS sequence"/>
</dbReference>
<dbReference type="GO" id="GO:0006790">
    <property type="term" value="P:sulfur compound metabolic process"/>
    <property type="evidence" value="ECO:0007669"/>
    <property type="project" value="TreeGrafter"/>
</dbReference>
<protein>
    <submittedName>
        <fullName evidence="2">Molybdopterin binding oxidoreductase</fullName>
    </submittedName>
</protein>
<dbReference type="OrthoDB" id="10051395at2759"/>
<dbReference type="Gene3D" id="2.60.40.650">
    <property type="match status" value="1"/>
</dbReference>
<dbReference type="PRINTS" id="PR00407">
    <property type="entry name" value="EUMOPTERIN"/>
</dbReference>
<dbReference type="Pfam" id="PF17957">
    <property type="entry name" value="Big_7"/>
    <property type="match status" value="1"/>
</dbReference>
<dbReference type="InterPro" id="IPR036374">
    <property type="entry name" value="OxRdtase_Mopterin-bd_sf"/>
</dbReference>
<feature type="domain" description="Oxidoreductase molybdopterin-binding" evidence="1">
    <location>
        <begin position="6"/>
        <end position="47"/>
    </location>
</feature>
<dbReference type="GO" id="GO:0008482">
    <property type="term" value="F:sulfite oxidase activity"/>
    <property type="evidence" value="ECO:0007669"/>
    <property type="project" value="TreeGrafter"/>
</dbReference>
<dbReference type="PANTHER" id="PTHR19372:SF7">
    <property type="entry name" value="SULFITE OXIDASE, MITOCHONDRIAL"/>
    <property type="match status" value="1"/>
</dbReference>
<reference evidence="2 3" key="1">
    <citation type="submission" date="2016-05" db="EMBL/GenBank/DDBJ databases">
        <title>A degradative enzymes factory behind the ericoid mycorrhizal symbiosis.</title>
        <authorList>
            <consortium name="DOE Joint Genome Institute"/>
            <person name="Martino E."/>
            <person name="Morin E."/>
            <person name="Grelet G."/>
            <person name="Kuo A."/>
            <person name="Kohler A."/>
            <person name="Daghino S."/>
            <person name="Barry K."/>
            <person name="Choi C."/>
            <person name="Cichocki N."/>
            <person name="Clum A."/>
            <person name="Copeland A."/>
            <person name="Hainaut M."/>
            <person name="Haridas S."/>
            <person name="Labutti K."/>
            <person name="Lindquist E."/>
            <person name="Lipzen A."/>
            <person name="Khouja H.-R."/>
            <person name="Murat C."/>
            <person name="Ohm R."/>
            <person name="Olson A."/>
            <person name="Spatafora J."/>
            <person name="Veneault-Fourrey C."/>
            <person name="Henrissat B."/>
            <person name="Grigoriev I."/>
            <person name="Martin F."/>
            <person name="Perotto S."/>
        </authorList>
    </citation>
    <scope>NUCLEOTIDE SEQUENCE [LARGE SCALE GENOMIC DNA]</scope>
    <source>
        <strain evidence="2 3">UAMH 7357</strain>
    </source>
</reference>
<evidence type="ECO:0000313" key="2">
    <source>
        <dbReference type="EMBL" id="PMD16810.1"/>
    </source>
</evidence>
<evidence type="ECO:0000259" key="1">
    <source>
        <dbReference type="Pfam" id="PF00174"/>
    </source>
</evidence>
<name>A0A2J6PS02_9HELO</name>
<dbReference type="GO" id="GO:0005739">
    <property type="term" value="C:mitochondrion"/>
    <property type="evidence" value="ECO:0007669"/>
    <property type="project" value="TreeGrafter"/>
</dbReference>